<dbReference type="PANTHER" id="PTHR31084:SF0">
    <property type="entry name" value="ALPHA-L-FUCOSIDASE 2"/>
    <property type="match status" value="1"/>
</dbReference>
<evidence type="ECO:0000313" key="3">
    <source>
        <dbReference type="EMBL" id="MPM79711.1"/>
    </source>
</evidence>
<protein>
    <recommendedName>
        <fullName evidence="4">Glycosyl hydrolase family 95 N-terminal domain-containing protein</fullName>
    </recommendedName>
</protein>
<comment type="caution">
    <text evidence="3">The sequence shown here is derived from an EMBL/GenBank/DDBJ whole genome shotgun (WGS) entry which is preliminary data.</text>
</comment>
<organism evidence="3">
    <name type="scientific">bioreactor metagenome</name>
    <dbReference type="NCBI Taxonomy" id="1076179"/>
    <lineage>
        <taxon>unclassified sequences</taxon>
        <taxon>metagenomes</taxon>
        <taxon>ecological metagenomes</taxon>
    </lineage>
</organism>
<dbReference type="AlphaFoldDB" id="A0A645CS25"/>
<dbReference type="Gene3D" id="2.60.40.1180">
    <property type="entry name" value="Golgi alpha-mannosidase II"/>
    <property type="match status" value="1"/>
</dbReference>
<feature type="domain" description="Glycosyl hydrolase family 95 catalytic" evidence="2">
    <location>
        <begin position="2"/>
        <end position="75"/>
    </location>
</feature>
<dbReference type="InterPro" id="IPR054363">
    <property type="entry name" value="GH95_cat"/>
</dbReference>
<evidence type="ECO:0000259" key="1">
    <source>
        <dbReference type="Pfam" id="PF21307"/>
    </source>
</evidence>
<accession>A0A645CS25</accession>
<dbReference type="PANTHER" id="PTHR31084">
    <property type="entry name" value="ALPHA-L-FUCOSIDASE 2"/>
    <property type="match status" value="1"/>
</dbReference>
<gene>
    <name evidence="3" type="ORF">SDC9_126751</name>
</gene>
<dbReference type="InterPro" id="IPR049053">
    <property type="entry name" value="AFCA-like_C"/>
</dbReference>
<reference evidence="3" key="1">
    <citation type="submission" date="2019-08" db="EMBL/GenBank/DDBJ databases">
        <authorList>
            <person name="Kucharzyk K."/>
            <person name="Murdoch R.W."/>
            <person name="Higgins S."/>
            <person name="Loffler F."/>
        </authorList>
    </citation>
    <scope>NUCLEOTIDE SEQUENCE</scope>
</reference>
<evidence type="ECO:0000259" key="2">
    <source>
        <dbReference type="Pfam" id="PF22124"/>
    </source>
</evidence>
<dbReference type="InterPro" id="IPR013780">
    <property type="entry name" value="Glyco_hydro_b"/>
</dbReference>
<dbReference type="SUPFAM" id="SSF48208">
    <property type="entry name" value="Six-hairpin glycosidases"/>
    <property type="match status" value="1"/>
</dbReference>
<evidence type="ECO:0008006" key="4">
    <source>
        <dbReference type="Google" id="ProtNLM"/>
    </source>
</evidence>
<dbReference type="InterPro" id="IPR008928">
    <property type="entry name" value="6-hairpin_glycosidase_sf"/>
</dbReference>
<proteinExistence type="predicted"/>
<sequence>MATGWSIGWKINFWARMLDGNHAYRIIKNMLTLLPSDAVARQYPNGRTYPNLFDAHPPFQIDGNFGYTAGVAEMLLQSHDGAVHLLPALPEEWSEGNVKGLVARGGFVVDMDWKGAQLQKAMVHSRLGGVLRIRSYVPLKDNGLQIATGSCPNSFLVPADIAKPLISKEITPQQPVLYRTYEYDLMTEAGKDYELKCAAQ</sequence>
<dbReference type="GO" id="GO:0004560">
    <property type="term" value="F:alpha-L-fucosidase activity"/>
    <property type="evidence" value="ECO:0007669"/>
    <property type="project" value="TreeGrafter"/>
</dbReference>
<dbReference type="GO" id="GO:0005975">
    <property type="term" value="P:carbohydrate metabolic process"/>
    <property type="evidence" value="ECO:0007669"/>
    <property type="project" value="InterPro"/>
</dbReference>
<feature type="domain" description="Alpha fucosidase A-like C-terminal" evidence="1">
    <location>
        <begin position="77"/>
        <end position="137"/>
    </location>
</feature>
<dbReference type="Pfam" id="PF22124">
    <property type="entry name" value="Glyco_hydro_95_cat"/>
    <property type="match status" value="1"/>
</dbReference>
<dbReference type="EMBL" id="VSSQ01029541">
    <property type="protein sequence ID" value="MPM79711.1"/>
    <property type="molecule type" value="Genomic_DNA"/>
</dbReference>
<name>A0A645CS25_9ZZZZ</name>
<dbReference type="Pfam" id="PF21307">
    <property type="entry name" value="Glyco_hydro_95_C"/>
    <property type="match status" value="1"/>
</dbReference>